<evidence type="ECO:0000313" key="2">
    <source>
        <dbReference type="Proteomes" id="UP000198923"/>
    </source>
</evidence>
<protein>
    <recommendedName>
        <fullName evidence="3">DUF4440 domain-containing protein</fullName>
    </recommendedName>
</protein>
<dbReference type="OrthoDB" id="4570375at2"/>
<gene>
    <name evidence="1" type="ORF">SAMN05421505_1676</name>
</gene>
<dbReference type="SUPFAM" id="SSF54427">
    <property type="entry name" value="NTF2-like"/>
    <property type="match status" value="1"/>
</dbReference>
<organism evidence="1 2">
    <name type="scientific">Sinosporangium album</name>
    <dbReference type="NCBI Taxonomy" id="504805"/>
    <lineage>
        <taxon>Bacteria</taxon>
        <taxon>Bacillati</taxon>
        <taxon>Actinomycetota</taxon>
        <taxon>Actinomycetes</taxon>
        <taxon>Streptosporangiales</taxon>
        <taxon>Streptosporangiaceae</taxon>
        <taxon>Sinosporangium</taxon>
    </lineage>
</organism>
<proteinExistence type="predicted"/>
<evidence type="ECO:0008006" key="3">
    <source>
        <dbReference type="Google" id="ProtNLM"/>
    </source>
</evidence>
<dbReference type="EMBL" id="FNCN01000067">
    <property type="protein sequence ID" value="SDI54490.1"/>
    <property type="molecule type" value="Genomic_DNA"/>
</dbReference>
<reference evidence="1 2" key="1">
    <citation type="submission" date="2016-10" db="EMBL/GenBank/DDBJ databases">
        <authorList>
            <person name="de Groot N.N."/>
        </authorList>
    </citation>
    <scope>NUCLEOTIDE SEQUENCE [LARGE SCALE GENOMIC DNA]</scope>
    <source>
        <strain evidence="1 2">CPCC 201354</strain>
    </source>
</reference>
<dbReference type="AlphaFoldDB" id="A0A1G8LGZ1"/>
<dbReference type="Gene3D" id="3.10.450.50">
    <property type="match status" value="1"/>
</dbReference>
<evidence type="ECO:0000313" key="1">
    <source>
        <dbReference type="EMBL" id="SDI54490.1"/>
    </source>
</evidence>
<dbReference type="STRING" id="504805.SAMN05421505_1676"/>
<dbReference type="InterPro" id="IPR016918">
    <property type="entry name" value="UCP029394"/>
</dbReference>
<dbReference type="PIRSF" id="PIRSF029394">
    <property type="entry name" value="UCP029394"/>
    <property type="match status" value="1"/>
</dbReference>
<dbReference type="InterPro" id="IPR032710">
    <property type="entry name" value="NTF2-like_dom_sf"/>
</dbReference>
<keyword evidence="2" id="KW-1185">Reference proteome</keyword>
<accession>A0A1G8LGZ1</accession>
<dbReference type="RefSeq" id="WP_093176242.1">
    <property type="nucleotide sequence ID" value="NZ_FNCN01000067.1"/>
</dbReference>
<name>A0A1G8LGZ1_9ACTN</name>
<sequence>MKGGTPHGASADHTRREVEAEVVRHHQVIERWLSGSAGKEEFDRFAEAHAVEFTLTTADGATLDRARVLKEVEGLHGSAPGLRIAIQQVRLVASEGPLLAVAYQEWQPAATRQSTVLLRRRGTALLWLHLHETWLRPSP</sequence>
<dbReference type="Proteomes" id="UP000198923">
    <property type="component" value="Unassembled WGS sequence"/>
</dbReference>